<dbReference type="EMBL" id="JACGWJ010000024">
    <property type="protein sequence ID" value="KAL0320077.1"/>
    <property type="molecule type" value="Genomic_DNA"/>
</dbReference>
<proteinExistence type="predicted"/>
<reference evidence="1" key="2">
    <citation type="journal article" date="2024" name="Plant">
        <title>Genomic evolution and insights into agronomic trait innovations of Sesamum species.</title>
        <authorList>
            <person name="Miao H."/>
            <person name="Wang L."/>
            <person name="Qu L."/>
            <person name="Liu H."/>
            <person name="Sun Y."/>
            <person name="Le M."/>
            <person name="Wang Q."/>
            <person name="Wei S."/>
            <person name="Zheng Y."/>
            <person name="Lin W."/>
            <person name="Duan Y."/>
            <person name="Cao H."/>
            <person name="Xiong S."/>
            <person name="Wang X."/>
            <person name="Wei L."/>
            <person name="Li C."/>
            <person name="Ma Q."/>
            <person name="Ju M."/>
            <person name="Zhao R."/>
            <person name="Li G."/>
            <person name="Mu C."/>
            <person name="Tian Q."/>
            <person name="Mei H."/>
            <person name="Zhang T."/>
            <person name="Gao T."/>
            <person name="Zhang H."/>
        </authorList>
    </citation>
    <scope>NUCLEOTIDE SEQUENCE</scope>
    <source>
        <strain evidence="1">G02</strain>
    </source>
</reference>
<dbReference type="InterPro" id="IPR036397">
    <property type="entry name" value="RNaseH_sf"/>
</dbReference>
<sequence>MKIWDFEDTNIGQRYPVPRKGGTRLVPENEIQQNFTLVSNPQANRQVEAYCEHTAQSTRIATGETPFYLVYGSEAIIPVEIGAESAKVKLYDQAKNAEQREADMIFLQEKRELAYAKLLRYKKQAEKRYNKKVKPITFQVGDLVFEEVRSLQTCWETGFELGRSFQNHENSQK</sequence>
<evidence type="ECO:0000313" key="1">
    <source>
        <dbReference type="EMBL" id="KAL0320077.1"/>
    </source>
</evidence>
<dbReference type="Gene3D" id="3.30.420.10">
    <property type="entry name" value="Ribonuclease H-like superfamily/Ribonuclease H"/>
    <property type="match status" value="1"/>
</dbReference>
<protein>
    <submittedName>
        <fullName evidence="1">Uncharacterized protein</fullName>
    </submittedName>
</protein>
<comment type="caution">
    <text evidence="1">The sequence shown here is derived from an EMBL/GenBank/DDBJ whole genome shotgun (WGS) entry which is preliminary data.</text>
</comment>
<accession>A0AAW2LMV2</accession>
<name>A0AAW2LMV2_SESRA</name>
<reference evidence="1" key="1">
    <citation type="submission" date="2020-06" db="EMBL/GenBank/DDBJ databases">
        <authorList>
            <person name="Li T."/>
            <person name="Hu X."/>
            <person name="Zhang T."/>
            <person name="Song X."/>
            <person name="Zhang H."/>
            <person name="Dai N."/>
            <person name="Sheng W."/>
            <person name="Hou X."/>
            <person name="Wei L."/>
        </authorList>
    </citation>
    <scope>NUCLEOTIDE SEQUENCE</scope>
    <source>
        <strain evidence="1">G02</strain>
        <tissue evidence="1">Leaf</tissue>
    </source>
</reference>
<organism evidence="1">
    <name type="scientific">Sesamum radiatum</name>
    <name type="common">Black benniseed</name>
    <dbReference type="NCBI Taxonomy" id="300843"/>
    <lineage>
        <taxon>Eukaryota</taxon>
        <taxon>Viridiplantae</taxon>
        <taxon>Streptophyta</taxon>
        <taxon>Embryophyta</taxon>
        <taxon>Tracheophyta</taxon>
        <taxon>Spermatophyta</taxon>
        <taxon>Magnoliopsida</taxon>
        <taxon>eudicotyledons</taxon>
        <taxon>Gunneridae</taxon>
        <taxon>Pentapetalae</taxon>
        <taxon>asterids</taxon>
        <taxon>lamiids</taxon>
        <taxon>Lamiales</taxon>
        <taxon>Pedaliaceae</taxon>
        <taxon>Sesamum</taxon>
    </lineage>
</organism>
<gene>
    <name evidence="1" type="ORF">Sradi_5269200</name>
</gene>
<dbReference type="PANTHER" id="PTHR48475:SF1">
    <property type="entry name" value="RNASE H TYPE-1 DOMAIN-CONTAINING PROTEIN"/>
    <property type="match status" value="1"/>
</dbReference>
<dbReference type="AlphaFoldDB" id="A0AAW2LMV2"/>
<dbReference type="PANTHER" id="PTHR48475">
    <property type="entry name" value="RIBONUCLEASE H"/>
    <property type="match status" value="1"/>
</dbReference>
<dbReference type="GO" id="GO:0003676">
    <property type="term" value="F:nucleic acid binding"/>
    <property type="evidence" value="ECO:0007669"/>
    <property type="project" value="InterPro"/>
</dbReference>